<dbReference type="RefSeq" id="WP_090240013.1">
    <property type="nucleotide sequence ID" value="NZ_FOJW01000013.1"/>
</dbReference>
<accession>A0A1I0ZW14</accession>
<organism evidence="3 4">
    <name type="scientific">Lentibacillus halodurans</name>
    <dbReference type="NCBI Taxonomy" id="237679"/>
    <lineage>
        <taxon>Bacteria</taxon>
        <taxon>Bacillati</taxon>
        <taxon>Bacillota</taxon>
        <taxon>Bacilli</taxon>
        <taxon>Bacillales</taxon>
        <taxon>Bacillaceae</taxon>
        <taxon>Lentibacillus</taxon>
    </lineage>
</organism>
<gene>
    <name evidence="3" type="ORF">SAMN04488072_11330</name>
</gene>
<dbReference type="InterPro" id="IPR016181">
    <property type="entry name" value="Acyl_CoA_acyltransferase"/>
</dbReference>
<dbReference type="SUPFAM" id="SSF55729">
    <property type="entry name" value="Acyl-CoA N-acyltransferases (Nat)"/>
    <property type="match status" value="1"/>
</dbReference>
<keyword evidence="3" id="KW-0808">Transferase</keyword>
<dbReference type="AlphaFoldDB" id="A0A1I0ZW14"/>
<protein>
    <submittedName>
        <fullName evidence="3">Aminoglycoside 6'-N-acetyltransferase</fullName>
    </submittedName>
</protein>
<feature type="domain" description="N-acetyltransferase" evidence="2">
    <location>
        <begin position="8"/>
        <end position="174"/>
    </location>
</feature>
<name>A0A1I0ZW14_9BACI</name>
<dbReference type="PANTHER" id="PTHR31438">
    <property type="entry name" value="LYSINE N-ACYLTRANSFERASE C17G9.06C-RELATED"/>
    <property type="match status" value="1"/>
</dbReference>
<evidence type="ECO:0000259" key="2">
    <source>
        <dbReference type="PROSITE" id="PS51186"/>
    </source>
</evidence>
<evidence type="ECO:0000313" key="4">
    <source>
        <dbReference type="Proteomes" id="UP000198642"/>
    </source>
</evidence>
<dbReference type="EMBL" id="FOJW01000013">
    <property type="protein sequence ID" value="SFB28478.1"/>
    <property type="molecule type" value="Genomic_DNA"/>
</dbReference>
<keyword evidence="4" id="KW-1185">Reference proteome</keyword>
<dbReference type="GO" id="GO:0046677">
    <property type="term" value="P:response to antibiotic"/>
    <property type="evidence" value="ECO:0007669"/>
    <property type="project" value="UniProtKB-KW"/>
</dbReference>
<dbReference type="GO" id="GO:0016410">
    <property type="term" value="F:N-acyltransferase activity"/>
    <property type="evidence" value="ECO:0007669"/>
    <property type="project" value="TreeGrafter"/>
</dbReference>
<dbReference type="OrthoDB" id="9795206at2"/>
<proteinExistence type="predicted"/>
<dbReference type="Proteomes" id="UP000198642">
    <property type="component" value="Unassembled WGS sequence"/>
</dbReference>
<dbReference type="STRING" id="237679.SAMN04488072_11330"/>
<dbReference type="Pfam" id="PF13523">
    <property type="entry name" value="Acetyltransf_8"/>
    <property type="match status" value="1"/>
</dbReference>
<sequence length="177" mass="21084">MILRQDHLKVRHFEKNDSHLLAKWLSDPSVLEFYEGRDNPFDLQKVNQNFYGRNDKVIRCIAVFCGVDIGYIQFYMLDEETRGIYGYDGTEVIYGMDQFIGETEYRNRGFGTLLVCSMASYLIEQEQAERVVMDPQVRNERAIRCYLKCDLKKVRLLPEHELHEGQYRDCWLMEYVK</sequence>
<evidence type="ECO:0000313" key="3">
    <source>
        <dbReference type="EMBL" id="SFB28478.1"/>
    </source>
</evidence>
<reference evidence="3 4" key="1">
    <citation type="submission" date="2016-10" db="EMBL/GenBank/DDBJ databases">
        <authorList>
            <person name="de Groot N.N."/>
        </authorList>
    </citation>
    <scope>NUCLEOTIDE SEQUENCE [LARGE SCALE GENOMIC DNA]</scope>
    <source>
        <strain evidence="3 4">CGMCC 1.3702</strain>
    </source>
</reference>
<dbReference type="PROSITE" id="PS51186">
    <property type="entry name" value="GNAT"/>
    <property type="match status" value="1"/>
</dbReference>
<evidence type="ECO:0000256" key="1">
    <source>
        <dbReference type="ARBA" id="ARBA00023251"/>
    </source>
</evidence>
<keyword evidence="1" id="KW-0046">Antibiotic resistance</keyword>
<dbReference type="PANTHER" id="PTHR31438:SF1">
    <property type="entry name" value="LYSINE N-ACYLTRANSFERASE C17G9.06C-RELATED"/>
    <property type="match status" value="1"/>
</dbReference>
<dbReference type="InterPro" id="IPR000182">
    <property type="entry name" value="GNAT_dom"/>
</dbReference>
<dbReference type="Gene3D" id="3.40.630.30">
    <property type="match status" value="1"/>
</dbReference>